<sequence length="326" mass="37342">MLFITNRFPKQSIETEIGRSFDFDLENNASSNSVFFCERLGKKEYKEIGSIDFMTRLKNSKYRQVLIYIHGFSNLPEDVFDGAEEFSLLCEKKKSKEVLVIPIIWPCDNDLGVVQDYWDDQKAADQSGMPFARVLEKFLAWRSSEEYNPAEDPCLKRINILAHSMGNRVLRETLSVWRKYDLPQGVPLIFRNTFLVAADVVNETLHEGQKGEVICHASRNVVVYHASDDLALRASKISNLKNKIASRRLGHTGPEKMDETPRNVYSVDCDDVNNRYDKPKGHSYFRSGTKKGSPGKVFKHIFSCLLTGRVYPDDEDRRTSILNLGK</sequence>
<dbReference type="RefSeq" id="WP_090726088.1">
    <property type="nucleotide sequence ID" value="NZ_FOOU01000003.1"/>
</dbReference>
<accession>A0A1I2PK45</accession>
<organism evidence="1 2">
    <name type="scientific">Neptunomonas qingdaonensis</name>
    <dbReference type="NCBI Taxonomy" id="1045558"/>
    <lineage>
        <taxon>Bacteria</taxon>
        <taxon>Pseudomonadati</taxon>
        <taxon>Pseudomonadota</taxon>
        <taxon>Gammaproteobacteria</taxon>
        <taxon>Oceanospirillales</taxon>
        <taxon>Oceanospirillaceae</taxon>
        <taxon>Neptunomonas</taxon>
    </lineage>
</organism>
<protein>
    <recommendedName>
        <fullName evidence="3">Alpha/beta hydrolase</fullName>
    </recommendedName>
</protein>
<gene>
    <name evidence="1" type="ORF">SAMN05216175_103396</name>
</gene>
<reference evidence="2" key="1">
    <citation type="submission" date="2016-10" db="EMBL/GenBank/DDBJ databases">
        <authorList>
            <person name="Varghese N."/>
            <person name="Submissions S."/>
        </authorList>
    </citation>
    <scope>NUCLEOTIDE SEQUENCE [LARGE SCALE GENOMIC DNA]</scope>
    <source>
        <strain evidence="2">CGMCC 1.10971</strain>
    </source>
</reference>
<evidence type="ECO:0000313" key="2">
    <source>
        <dbReference type="Proteomes" id="UP000198623"/>
    </source>
</evidence>
<proteinExistence type="predicted"/>
<evidence type="ECO:0008006" key="3">
    <source>
        <dbReference type="Google" id="ProtNLM"/>
    </source>
</evidence>
<keyword evidence="2" id="KW-1185">Reference proteome</keyword>
<dbReference type="STRING" id="1045558.SAMN05216175_103396"/>
<dbReference type="OrthoDB" id="9797755at2"/>
<dbReference type="AlphaFoldDB" id="A0A1I2PK45"/>
<dbReference type="Proteomes" id="UP000198623">
    <property type="component" value="Unassembled WGS sequence"/>
</dbReference>
<dbReference type="InterPro" id="IPR010297">
    <property type="entry name" value="DUF900_hydrolase"/>
</dbReference>
<dbReference type="Pfam" id="PF05990">
    <property type="entry name" value="DUF900"/>
    <property type="match status" value="1"/>
</dbReference>
<name>A0A1I2PK45_9GAMM</name>
<evidence type="ECO:0000313" key="1">
    <source>
        <dbReference type="EMBL" id="SFG14006.1"/>
    </source>
</evidence>
<dbReference type="EMBL" id="FOOU01000003">
    <property type="protein sequence ID" value="SFG14006.1"/>
    <property type="molecule type" value="Genomic_DNA"/>
</dbReference>